<feature type="compositionally biased region" description="Polar residues" evidence="1">
    <location>
        <begin position="417"/>
        <end position="427"/>
    </location>
</feature>
<evidence type="ECO:0000313" key="2">
    <source>
        <dbReference type="EMBL" id="NOU97285.1"/>
    </source>
</evidence>
<name>A0A972K3S6_9BACL</name>
<evidence type="ECO:0000313" key="3">
    <source>
        <dbReference type="Proteomes" id="UP000641588"/>
    </source>
</evidence>
<dbReference type="EMBL" id="WHOD01000109">
    <property type="protein sequence ID" value="NOU97285.1"/>
    <property type="molecule type" value="Genomic_DNA"/>
</dbReference>
<dbReference type="RefSeq" id="WP_171655526.1">
    <property type="nucleotide sequence ID" value="NZ_WHOD01000109.1"/>
</dbReference>
<dbReference type="AlphaFoldDB" id="A0A972K3S6"/>
<proteinExistence type="predicted"/>
<feature type="region of interest" description="Disordered" evidence="1">
    <location>
        <begin position="417"/>
        <end position="440"/>
    </location>
</feature>
<protein>
    <submittedName>
        <fullName evidence="2">Uncharacterized protein</fullName>
    </submittedName>
</protein>
<sequence length="440" mass="50651">MKQHIVSTGALGWKEVNANADFRMEIELAEAGIVEIDLLAKSESDWRVADYESAVLRVWIEREYNQDCVLFYGNRPLTYTRLLGYMQPGTYMLRFAFNPDISSPQVKRAYIESIDVKLVTENNSELFEIYKHTPVIYGRNVYHPYEGRYTDTPLLMFYFTEPLERGKAIEYQMMFSHEDEGTPTPLLMSKWGRTTDIEWVYRVELDEQGEVQKATFQGPEHVTGDFKGSTAMGGHPVLQNATTNGMVDDTITSKYRFLLPPVYEWNQQVEPRERVMDAFPFTYQVTAWEMLRQYPAELPVLNNSFHLADLRSYLYVQSAKVTEDPQKETSVDIQVKLKGVGGWFSGSFGDLRLDNFRCAYDGPYFQFSTTVKLPDGTCYNDIEEICAVWLPGGEESVTVPEFKGFFLDEDYAPQQPIRSSDVATVTKEQPRQTLWRGDGQ</sequence>
<evidence type="ECO:0000256" key="1">
    <source>
        <dbReference type="SAM" id="MobiDB-lite"/>
    </source>
</evidence>
<keyword evidence="3" id="KW-1185">Reference proteome</keyword>
<dbReference type="Proteomes" id="UP000641588">
    <property type="component" value="Unassembled WGS sequence"/>
</dbReference>
<organism evidence="2 3">
    <name type="scientific">Paenibacillus foliorum</name>
    <dbReference type="NCBI Taxonomy" id="2654974"/>
    <lineage>
        <taxon>Bacteria</taxon>
        <taxon>Bacillati</taxon>
        <taxon>Bacillota</taxon>
        <taxon>Bacilli</taxon>
        <taxon>Bacillales</taxon>
        <taxon>Paenibacillaceae</taxon>
        <taxon>Paenibacillus</taxon>
    </lineage>
</organism>
<reference evidence="2" key="1">
    <citation type="submission" date="2019-10" db="EMBL/GenBank/DDBJ databases">
        <title>Description of Paenibacillus glebae sp. nov.</title>
        <authorList>
            <person name="Carlier A."/>
            <person name="Qi S."/>
        </authorList>
    </citation>
    <scope>NUCLEOTIDE SEQUENCE</scope>
    <source>
        <strain evidence="2">LMG 31456</strain>
    </source>
</reference>
<accession>A0A972K3S6</accession>
<comment type="caution">
    <text evidence="2">The sequence shown here is derived from an EMBL/GenBank/DDBJ whole genome shotgun (WGS) entry which is preliminary data.</text>
</comment>
<gene>
    <name evidence="2" type="ORF">GC093_29250</name>
</gene>